<dbReference type="AlphaFoldDB" id="A0A8J6E3V5"/>
<accession>A0A8J6E3V5</accession>
<keyword evidence="1" id="KW-0812">Transmembrane</keyword>
<feature type="transmembrane region" description="Helical" evidence="1">
    <location>
        <begin position="167"/>
        <end position="191"/>
    </location>
</feature>
<dbReference type="OrthoDB" id="565522at2759"/>
<organism evidence="2 3">
    <name type="scientific">Carpediemonas membranifera</name>
    <dbReference type="NCBI Taxonomy" id="201153"/>
    <lineage>
        <taxon>Eukaryota</taxon>
        <taxon>Metamonada</taxon>
        <taxon>Carpediemonas-like organisms</taxon>
        <taxon>Carpediemonas</taxon>
    </lineage>
</organism>
<keyword evidence="1" id="KW-1133">Transmembrane helix</keyword>
<gene>
    <name evidence="2" type="ORF">J8273_2159</name>
</gene>
<protein>
    <submittedName>
        <fullName evidence="2">Uncharacterized protein</fullName>
    </submittedName>
</protein>
<feature type="transmembrane region" description="Helical" evidence="1">
    <location>
        <begin position="41"/>
        <end position="65"/>
    </location>
</feature>
<feature type="transmembrane region" description="Helical" evidence="1">
    <location>
        <begin position="138"/>
        <end position="160"/>
    </location>
</feature>
<reference evidence="2" key="1">
    <citation type="submission" date="2021-05" db="EMBL/GenBank/DDBJ databases">
        <title>A free-living protist that lacks canonical eukaryotic 1 DNA replication and segregation systems.</title>
        <authorList>
            <person name="Salas-Leiva D.E."/>
            <person name="Tromer E.C."/>
            <person name="Curtis B.A."/>
            <person name="Jerlstrom-Hultqvist J."/>
            <person name="Kolisko M."/>
            <person name="Yi Z."/>
            <person name="Salas-Leiva J.S."/>
            <person name="Gallot-Lavallee L."/>
            <person name="Kops G.J.P.L."/>
            <person name="Archibald J.M."/>
            <person name="Simpson A.G.B."/>
            <person name="Roger A.J."/>
        </authorList>
    </citation>
    <scope>NUCLEOTIDE SEQUENCE</scope>
    <source>
        <strain evidence="2">BICM</strain>
    </source>
</reference>
<evidence type="ECO:0000313" key="3">
    <source>
        <dbReference type="Proteomes" id="UP000717585"/>
    </source>
</evidence>
<name>A0A8J6E3V5_9EUKA</name>
<evidence type="ECO:0000313" key="2">
    <source>
        <dbReference type="EMBL" id="KAG9396428.1"/>
    </source>
</evidence>
<feature type="transmembrane region" description="Helical" evidence="1">
    <location>
        <begin position="108"/>
        <end position="132"/>
    </location>
</feature>
<evidence type="ECO:0000256" key="1">
    <source>
        <dbReference type="SAM" id="Phobius"/>
    </source>
</evidence>
<comment type="caution">
    <text evidence="2">The sequence shown here is derived from an EMBL/GenBank/DDBJ whole genome shotgun (WGS) entry which is preliminary data.</text>
</comment>
<proteinExistence type="predicted"/>
<keyword evidence="1" id="KW-0472">Membrane</keyword>
<keyword evidence="3" id="KW-1185">Reference proteome</keyword>
<dbReference type="EMBL" id="JAHDYR010000006">
    <property type="protein sequence ID" value="KAG9396428.1"/>
    <property type="molecule type" value="Genomic_DNA"/>
</dbReference>
<sequence>MSSGAKRWDNYNWPPLLKLVHIDHTELSDSTALTGKLLAGLAYAVFAPLIMNVLFCFILIFPYLIDLQIVVQLAGFACSLLALCMIPVWGFANYYFGFRALSAKSMKYCIYYILSQGALTIYYAWMAFGFFFNSNGLLRFFTILASVWLGYSGSMLSIVWALITAVLWLLIVVVETIVWTVFIGVSIFVMIRVFQGSYFGRAARIAGVASKFA</sequence>
<feature type="transmembrane region" description="Helical" evidence="1">
    <location>
        <begin position="71"/>
        <end position="96"/>
    </location>
</feature>
<dbReference type="Proteomes" id="UP000717585">
    <property type="component" value="Unassembled WGS sequence"/>
</dbReference>